<dbReference type="InterPro" id="IPR014004">
    <property type="entry name" value="Transpt-assoc_nodulatn_dom_bac"/>
</dbReference>
<dbReference type="GO" id="GO:0042597">
    <property type="term" value="C:periplasmic space"/>
    <property type="evidence" value="ECO:0007669"/>
    <property type="project" value="UniProtKB-SubCell"/>
</dbReference>
<dbReference type="RefSeq" id="WP_199384772.1">
    <property type="nucleotide sequence ID" value="NZ_JAEMHM010000011.1"/>
</dbReference>
<name>A0A8J7J4N2_9BACT</name>
<dbReference type="Proteomes" id="UP000636888">
    <property type="component" value="Unassembled WGS sequence"/>
</dbReference>
<evidence type="ECO:0000256" key="4">
    <source>
        <dbReference type="ARBA" id="ARBA00022764"/>
    </source>
</evidence>
<dbReference type="InterPro" id="IPR007055">
    <property type="entry name" value="BON_dom"/>
</dbReference>
<evidence type="ECO:0000256" key="6">
    <source>
        <dbReference type="SAM" id="SignalP"/>
    </source>
</evidence>
<comment type="subcellular location">
    <subcellularLocation>
        <location evidence="1">Periplasm</location>
    </subcellularLocation>
</comment>
<keyword evidence="2 6" id="KW-0732">Signal</keyword>
<dbReference type="AlphaFoldDB" id="A0A8J7J4N2"/>
<evidence type="ECO:0000256" key="3">
    <source>
        <dbReference type="ARBA" id="ARBA00022737"/>
    </source>
</evidence>
<evidence type="ECO:0000256" key="1">
    <source>
        <dbReference type="ARBA" id="ARBA00004418"/>
    </source>
</evidence>
<dbReference type="EMBL" id="JAEMHM010000011">
    <property type="protein sequence ID" value="MBJ6725878.1"/>
    <property type="molecule type" value="Genomic_DNA"/>
</dbReference>
<dbReference type="FunFam" id="3.30.1340.30:FF:000001">
    <property type="entry name" value="Molecular chaperone OsmY"/>
    <property type="match status" value="1"/>
</dbReference>
<evidence type="ECO:0000256" key="5">
    <source>
        <dbReference type="ARBA" id="ARBA00070588"/>
    </source>
</evidence>
<protein>
    <recommendedName>
        <fullName evidence="5">Osmotically-inducible protein Y</fullName>
    </recommendedName>
</protein>
<evidence type="ECO:0000259" key="7">
    <source>
        <dbReference type="PROSITE" id="PS50914"/>
    </source>
</evidence>
<dbReference type="PANTHER" id="PTHR34606">
    <property type="entry name" value="BON DOMAIN-CONTAINING PROTEIN"/>
    <property type="match status" value="1"/>
</dbReference>
<evidence type="ECO:0000313" key="8">
    <source>
        <dbReference type="EMBL" id="MBJ6725878.1"/>
    </source>
</evidence>
<dbReference type="Pfam" id="PF04972">
    <property type="entry name" value="BON"/>
    <property type="match status" value="1"/>
</dbReference>
<feature type="signal peptide" evidence="6">
    <location>
        <begin position="1"/>
        <end position="18"/>
    </location>
</feature>
<feature type="domain" description="BON" evidence="7">
    <location>
        <begin position="37"/>
        <end position="104"/>
    </location>
</feature>
<dbReference type="PROSITE" id="PS50914">
    <property type="entry name" value="BON"/>
    <property type="match status" value="1"/>
</dbReference>
<feature type="chain" id="PRO_5035274563" description="Osmotically-inducible protein Y" evidence="6">
    <location>
        <begin position="19"/>
        <end position="104"/>
    </location>
</feature>
<dbReference type="PROSITE" id="PS51257">
    <property type="entry name" value="PROKAR_LIPOPROTEIN"/>
    <property type="match status" value="1"/>
</dbReference>
<organism evidence="8 9">
    <name type="scientific">Geomesophilobacter sediminis</name>
    <dbReference type="NCBI Taxonomy" id="2798584"/>
    <lineage>
        <taxon>Bacteria</taxon>
        <taxon>Pseudomonadati</taxon>
        <taxon>Thermodesulfobacteriota</taxon>
        <taxon>Desulfuromonadia</taxon>
        <taxon>Geobacterales</taxon>
        <taxon>Geobacteraceae</taxon>
        <taxon>Geomesophilobacter</taxon>
    </lineage>
</organism>
<dbReference type="SMART" id="SM00749">
    <property type="entry name" value="BON"/>
    <property type="match status" value="1"/>
</dbReference>
<evidence type="ECO:0000256" key="2">
    <source>
        <dbReference type="ARBA" id="ARBA00022729"/>
    </source>
</evidence>
<keyword evidence="4" id="KW-0574">Periplasm</keyword>
<evidence type="ECO:0000313" key="9">
    <source>
        <dbReference type="Proteomes" id="UP000636888"/>
    </source>
</evidence>
<sequence>MITLLRTFKMLCLGAALAGLVGCASTETRETTGQYVDDSVVTAKVKAALYDDTGLKAQDIKVNTYRGIVQLSGFVDSRDTRSRAEDAASRVEGVSEVKNNLIVK</sequence>
<comment type="caution">
    <text evidence="8">The sequence shown here is derived from an EMBL/GenBank/DDBJ whole genome shotgun (WGS) entry which is preliminary data.</text>
</comment>
<proteinExistence type="predicted"/>
<dbReference type="Gene3D" id="3.30.1340.30">
    <property type="match status" value="1"/>
</dbReference>
<gene>
    <name evidence="8" type="ORF">JFN93_14270</name>
</gene>
<keyword evidence="9" id="KW-1185">Reference proteome</keyword>
<keyword evidence="3" id="KW-0677">Repeat</keyword>
<dbReference type="PANTHER" id="PTHR34606:SF16">
    <property type="entry name" value="BON DOMAIN-CONTAINING PROTEIN"/>
    <property type="match status" value="1"/>
</dbReference>
<reference evidence="8" key="1">
    <citation type="submission" date="2020-12" db="EMBL/GenBank/DDBJ databases">
        <title>Geomonas sp. Red875, isolated from river sediment.</title>
        <authorList>
            <person name="Xu Z."/>
            <person name="Zhang Z."/>
            <person name="Masuda Y."/>
            <person name="Itoh H."/>
            <person name="Senoo K."/>
        </authorList>
    </citation>
    <scope>NUCLEOTIDE SEQUENCE</scope>
    <source>
        <strain evidence="8">Red875</strain>
    </source>
</reference>
<dbReference type="InterPro" id="IPR051686">
    <property type="entry name" value="Lipoprotein_DolP"/>
</dbReference>
<accession>A0A8J7J4N2</accession>